<dbReference type="GO" id="GO:0000272">
    <property type="term" value="P:polysaccharide catabolic process"/>
    <property type="evidence" value="ECO:0007669"/>
    <property type="project" value="UniProtKB-KW"/>
</dbReference>
<dbReference type="GO" id="GO:0030247">
    <property type="term" value="F:polysaccharide binding"/>
    <property type="evidence" value="ECO:0007669"/>
    <property type="project" value="UniProtKB-UniRule"/>
</dbReference>
<keyword evidence="9" id="KW-1185">Reference proteome</keyword>
<dbReference type="SMART" id="SM00060">
    <property type="entry name" value="FN3"/>
    <property type="match status" value="2"/>
</dbReference>
<dbReference type="Pfam" id="PF00041">
    <property type="entry name" value="fn3"/>
    <property type="match status" value="2"/>
</dbReference>
<proteinExistence type="predicted"/>
<evidence type="ECO:0000259" key="6">
    <source>
        <dbReference type="PROSITE" id="PS50853"/>
    </source>
</evidence>
<evidence type="ECO:0000313" key="8">
    <source>
        <dbReference type="EMBL" id="MBB6474103.1"/>
    </source>
</evidence>
<dbReference type="PROSITE" id="PS50853">
    <property type="entry name" value="FN3"/>
    <property type="match status" value="2"/>
</dbReference>
<dbReference type="Gene3D" id="2.60.40.10">
    <property type="entry name" value="Immunoglobulins"/>
    <property type="match status" value="2"/>
</dbReference>
<evidence type="ECO:0000256" key="5">
    <source>
        <dbReference type="SAM" id="SignalP"/>
    </source>
</evidence>
<evidence type="ECO:0000313" key="9">
    <source>
        <dbReference type="Proteomes" id="UP000555564"/>
    </source>
</evidence>
<dbReference type="SUPFAM" id="SSF49384">
    <property type="entry name" value="Carbohydrate-binding domain"/>
    <property type="match status" value="1"/>
</dbReference>
<dbReference type="EMBL" id="JACHIU010000001">
    <property type="protein sequence ID" value="MBB6474103.1"/>
    <property type="molecule type" value="Genomic_DNA"/>
</dbReference>
<comment type="caution">
    <text evidence="8">The sequence shown here is derived from an EMBL/GenBank/DDBJ whole genome shotgun (WGS) entry which is preliminary data.</text>
</comment>
<dbReference type="InterPro" id="IPR008965">
    <property type="entry name" value="CBM2/CBM3_carb-bd_dom_sf"/>
</dbReference>
<dbReference type="SMART" id="SM00637">
    <property type="entry name" value="CBD_II"/>
    <property type="match status" value="1"/>
</dbReference>
<evidence type="ECO:0000256" key="3">
    <source>
        <dbReference type="ARBA" id="ARBA00023295"/>
    </source>
</evidence>
<dbReference type="CDD" id="cd00063">
    <property type="entry name" value="FN3"/>
    <property type="match status" value="2"/>
</dbReference>
<evidence type="ECO:0000259" key="7">
    <source>
        <dbReference type="PROSITE" id="PS51173"/>
    </source>
</evidence>
<evidence type="ECO:0008006" key="10">
    <source>
        <dbReference type="Google" id="ProtNLM"/>
    </source>
</evidence>
<feature type="signal peptide" evidence="5">
    <location>
        <begin position="1"/>
        <end position="29"/>
    </location>
</feature>
<protein>
    <recommendedName>
        <fullName evidence="10">Fibronectin type III domain-containing protein</fullName>
    </recommendedName>
</protein>
<keyword evidence="4" id="KW-0624">Polysaccharide degradation</keyword>
<feature type="chain" id="PRO_5031043790" description="Fibronectin type III domain-containing protein" evidence="5">
    <location>
        <begin position="30"/>
        <end position="327"/>
    </location>
</feature>
<gene>
    <name evidence="8" type="ORF">BJ992_003534</name>
</gene>
<dbReference type="GO" id="GO:0004553">
    <property type="term" value="F:hydrolase activity, hydrolyzing O-glycosyl compounds"/>
    <property type="evidence" value="ECO:0007669"/>
    <property type="project" value="InterPro"/>
</dbReference>
<organism evidence="8 9">
    <name type="scientific">Sphaerisporangium rubeum</name>
    <dbReference type="NCBI Taxonomy" id="321317"/>
    <lineage>
        <taxon>Bacteria</taxon>
        <taxon>Bacillati</taxon>
        <taxon>Actinomycetota</taxon>
        <taxon>Actinomycetes</taxon>
        <taxon>Streptosporangiales</taxon>
        <taxon>Streptosporangiaceae</taxon>
        <taxon>Sphaerisporangium</taxon>
    </lineage>
</organism>
<evidence type="ECO:0000256" key="2">
    <source>
        <dbReference type="ARBA" id="ARBA00023277"/>
    </source>
</evidence>
<sequence length="327" mass="33666">MKRKTITRLVLGAALAAGVVGGAAGPASADTRLPAPANVQALHVSDTGADLQWLRNGASAQDVVEIKNGTVWREYARGLYGQLLLTGLTPGATYTFRVYSIPVAGLGYVTSDRSAPVSFTTLPGPDTVPPATPAAPTFSSVTTTTADVFWPETTDNVQVTGYHLQQLAGGTWTTIRTVGPAARFQTVTGLSPGTSYDFAVIAFDARGNQSARSATGVLTTLATTSVPVCTVQIITYNPGFTANVNVVNTTVAPVTGWTVGFTLPATATVNNVFNGVLTRDGANGTLTPRSYTTTIGPGGRLSVGFTGSAVPFTPPSAFTFNGVPCTS</sequence>
<keyword evidence="5" id="KW-0732">Signal</keyword>
<keyword evidence="3" id="KW-0326">Glycosidase</keyword>
<keyword evidence="2" id="KW-0119">Carbohydrate metabolism</keyword>
<dbReference type="SUPFAM" id="SSF49265">
    <property type="entry name" value="Fibronectin type III"/>
    <property type="match status" value="1"/>
</dbReference>
<evidence type="ECO:0000256" key="4">
    <source>
        <dbReference type="ARBA" id="ARBA00023326"/>
    </source>
</evidence>
<accession>A0A7X0IHK6</accession>
<dbReference type="PANTHER" id="PTHR46708:SF2">
    <property type="entry name" value="FIBRONECTIN TYPE-III DOMAIN-CONTAINING PROTEIN"/>
    <property type="match status" value="1"/>
</dbReference>
<evidence type="ECO:0000256" key="1">
    <source>
        <dbReference type="ARBA" id="ARBA00022737"/>
    </source>
</evidence>
<dbReference type="InterPro" id="IPR001919">
    <property type="entry name" value="CBD2"/>
</dbReference>
<reference evidence="8 9" key="1">
    <citation type="submission" date="2020-08" db="EMBL/GenBank/DDBJ databases">
        <title>Sequencing the genomes of 1000 actinobacteria strains.</title>
        <authorList>
            <person name="Klenk H.-P."/>
        </authorList>
    </citation>
    <scope>NUCLEOTIDE SEQUENCE [LARGE SCALE GENOMIC DNA]</scope>
    <source>
        <strain evidence="8 9">DSM 44936</strain>
    </source>
</reference>
<feature type="domain" description="Fibronectin type-III" evidence="6">
    <location>
        <begin position="132"/>
        <end position="223"/>
    </location>
</feature>
<dbReference type="AlphaFoldDB" id="A0A7X0IHK6"/>
<feature type="domain" description="Fibronectin type-III" evidence="6">
    <location>
        <begin position="35"/>
        <end position="124"/>
    </location>
</feature>
<dbReference type="PANTHER" id="PTHR46708">
    <property type="entry name" value="TENASCIN"/>
    <property type="match status" value="1"/>
</dbReference>
<dbReference type="InterPro" id="IPR003961">
    <property type="entry name" value="FN3_dom"/>
</dbReference>
<dbReference type="InterPro" id="IPR012291">
    <property type="entry name" value="CBM2_carb-bd_dom_sf"/>
</dbReference>
<dbReference type="InterPro" id="IPR036116">
    <property type="entry name" value="FN3_sf"/>
</dbReference>
<name>A0A7X0IHK6_9ACTN</name>
<dbReference type="Gene3D" id="2.60.40.290">
    <property type="match status" value="1"/>
</dbReference>
<dbReference type="Pfam" id="PF00553">
    <property type="entry name" value="CBM_2"/>
    <property type="match status" value="1"/>
</dbReference>
<feature type="domain" description="CBM2" evidence="7">
    <location>
        <begin position="219"/>
        <end position="327"/>
    </location>
</feature>
<keyword evidence="1" id="KW-0677">Repeat</keyword>
<dbReference type="RefSeq" id="WP_184982340.1">
    <property type="nucleotide sequence ID" value="NZ_BAAALO010000094.1"/>
</dbReference>
<keyword evidence="3" id="KW-0378">Hydrolase</keyword>
<dbReference type="Proteomes" id="UP000555564">
    <property type="component" value="Unassembled WGS sequence"/>
</dbReference>
<dbReference type="PROSITE" id="PS51173">
    <property type="entry name" value="CBM2"/>
    <property type="match status" value="1"/>
</dbReference>
<dbReference type="InterPro" id="IPR050991">
    <property type="entry name" value="ECM_Regulatory_Proteins"/>
</dbReference>
<dbReference type="InterPro" id="IPR013783">
    <property type="entry name" value="Ig-like_fold"/>
</dbReference>